<dbReference type="InterPro" id="IPR029052">
    <property type="entry name" value="Metallo-depent_PP-like"/>
</dbReference>
<feature type="transmembrane region" description="Helical" evidence="3">
    <location>
        <begin position="498"/>
        <end position="519"/>
    </location>
</feature>
<dbReference type="Proteomes" id="UP000054302">
    <property type="component" value="Unassembled WGS sequence"/>
</dbReference>
<feature type="compositionally biased region" description="Polar residues" evidence="2">
    <location>
        <begin position="570"/>
        <end position="586"/>
    </location>
</feature>
<organism evidence="4 5">
    <name type="scientific">Exophiala mesophila</name>
    <name type="common">Black yeast-like fungus</name>
    <dbReference type="NCBI Taxonomy" id="212818"/>
    <lineage>
        <taxon>Eukaryota</taxon>
        <taxon>Fungi</taxon>
        <taxon>Dikarya</taxon>
        <taxon>Ascomycota</taxon>
        <taxon>Pezizomycotina</taxon>
        <taxon>Eurotiomycetes</taxon>
        <taxon>Chaetothyriomycetidae</taxon>
        <taxon>Chaetothyriales</taxon>
        <taxon>Herpotrichiellaceae</taxon>
        <taxon>Exophiala</taxon>
    </lineage>
</organism>
<evidence type="ECO:0000313" key="4">
    <source>
        <dbReference type="EMBL" id="KIV89791.1"/>
    </source>
</evidence>
<dbReference type="OMA" id="TIQNHLC"/>
<keyword evidence="1 3" id="KW-0472">Membrane</keyword>
<dbReference type="VEuPathDB" id="FungiDB:PV10_07166"/>
<feature type="compositionally biased region" description="Basic and acidic residues" evidence="2">
    <location>
        <begin position="310"/>
        <end position="324"/>
    </location>
</feature>
<accession>A0A0D1XNW1</accession>
<evidence type="ECO:0000256" key="2">
    <source>
        <dbReference type="SAM" id="MobiDB-lite"/>
    </source>
</evidence>
<dbReference type="RefSeq" id="XP_016221365.1">
    <property type="nucleotide sequence ID" value="XM_016372033.1"/>
</dbReference>
<feature type="compositionally biased region" description="Low complexity" evidence="2">
    <location>
        <begin position="548"/>
        <end position="566"/>
    </location>
</feature>
<evidence type="ECO:0000256" key="3">
    <source>
        <dbReference type="SAM" id="Phobius"/>
    </source>
</evidence>
<feature type="transmembrane region" description="Helical" evidence="3">
    <location>
        <begin position="20"/>
        <end position="37"/>
    </location>
</feature>
<keyword evidence="3" id="KW-1133">Transmembrane helix</keyword>
<proteinExistence type="predicted"/>
<keyword evidence="3" id="KW-0812">Transmembrane</keyword>
<dbReference type="PANTHER" id="PTHR13315:SF4">
    <property type="entry name" value="METALLOPHOSPHOESTERASE, ISOFORM E"/>
    <property type="match status" value="1"/>
</dbReference>
<sequence>MLGQTLRRLHASTSVTFHLWRISSLLVLLWAIVLIWGERVVFDRSVTACQWQRWEKWPSYAQPHHVLLVADPQLVDPHTYPDRPWPLSTLTIFYTDKYLDRSYRRLQQKLLPDSTLFLGDLFDGGREWGDAKYSSPEERYRQYGKQFWLREYMRFSNIFLRPWPYGQATSQSEPAGRRLIASIPGNHDLGFAQGISLAVKKRFDAYFGPLNRLDIIGNHSFISIDSVSLSAMDQVEYTTGSSGLGDGTSPDTKAQKIWKPVEDFLTTAGDVKARAIRQTCENNLGWRDPKPRELFFPELKAYPRARKNTQNKDTEQVDERDAGMDMRQNSIRNHGQDLTRRAESDAQSAPPNKISSSGIPTVVLTHVPLFRAAGTHCGPHRERDTAIPLQAGYQYQNVLTPLVSQDIITHLHQEVTMIYSGDDHDYCEIEHNEFTGRPREITVKSMSWAMGIRIPGVQLVSLWNPVNCDQMMGGQEMSVPRDTVQNHLCLLPDQLGIFIRYAQTLVFTLIIIITATIRYKPSSAAEYRHGGHPKSDALLPLTKDYPSRHPASNTSSTSSTSSVLSHHQSDTYLSTRKSNGNGSSYGNIPASSRSSSPSKPPYPYAAGTDRNLEGLTFNDDDDWGMPSATASDRKASASQRRGPKTRLGYFIKTLWQVSWPVVCLYLWLVWKG</sequence>
<dbReference type="GO" id="GO:0006506">
    <property type="term" value="P:GPI anchor biosynthetic process"/>
    <property type="evidence" value="ECO:0007669"/>
    <property type="project" value="InterPro"/>
</dbReference>
<dbReference type="EMBL" id="KN847524">
    <property type="protein sequence ID" value="KIV89791.1"/>
    <property type="molecule type" value="Genomic_DNA"/>
</dbReference>
<gene>
    <name evidence="4" type="ORF">PV10_07166</name>
</gene>
<dbReference type="SUPFAM" id="SSF56300">
    <property type="entry name" value="Metallo-dependent phosphatases"/>
    <property type="match status" value="1"/>
</dbReference>
<dbReference type="PANTHER" id="PTHR13315">
    <property type="entry name" value="METALLO PHOSPHOESTERASE RELATED"/>
    <property type="match status" value="1"/>
</dbReference>
<dbReference type="OrthoDB" id="5977743at2759"/>
<dbReference type="STRING" id="212818.A0A0D1XNW1"/>
<protein>
    <submittedName>
        <fullName evidence="4">Uncharacterized protein</fullName>
    </submittedName>
</protein>
<evidence type="ECO:0000313" key="5">
    <source>
        <dbReference type="Proteomes" id="UP000054302"/>
    </source>
</evidence>
<feature type="compositionally biased region" description="Polar residues" evidence="2">
    <location>
        <begin position="345"/>
        <end position="358"/>
    </location>
</feature>
<dbReference type="InterPro" id="IPR033308">
    <property type="entry name" value="PGAP5/Cdc1/Ted1"/>
</dbReference>
<reference evidence="4 5" key="1">
    <citation type="submission" date="2015-01" db="EMBL/GenBank/DDBJ databases">
        <title>The Genome Sequence of Exophiala mesophila CBS40295.</title>
        <authorList>
            <consortium name="The Broad Institute Genomics Platform"/>
            <person name="Cuomo C."/>
            <person name="de Hoog S."/>
            <person name="Gorbushina A."/>
            <person name="Stielow B."/>
            <person name="Teixiera M."/>
            <person name="Abouelleil A."/>
            <person name="Chapman S.B."/>
            <person name="Priest M."/>
            <person name="Young S.K."/>
            <person name="Wortman J."/>
            <person name="Nusbaum C."/>
            <person name="Birren B."/>
        </authorList>
    </citation>
    <scope>NUCLEOTIDE SEQUENCE [LARGE SCALE GENOMIC DNA]</scope>
    <source>
        <strain evidence="4 5">CBS 40295</strain>
    </source>
</reference>
<feature type="compositionally biased region" description="Basic and acidic residues" evidence="2">
    <location>
        <begin position="334"/>
        <end position="344"/>
    </location>
</feature>
<dbReference type="AlphaFoldDB" id="A0A0D1XNW1"/>
<evidence type="ECO:0000256" key="1">
    <source>
        <dbReference type="ARBA" id="ARBA00023136"/>
    </source>
</evidence>
<dbReference type="GO" id="GO:0005783">
    <property type="term" value="C:endoplasmic reticulum"/>
    <property type="evidence" value="ECO:0007669"/>
    <property type="project" value="TreeGrafter"/>
</dbReference>
<dbReference type="HOGENOM" id="CLU_011607_2_2_1"/>
<feature type="transmembrane region" description="Helical" evidence="3">
    <location>
        <begin position="649"/>
        <end position="670"/>
    </location>
</feature>
<feature type="region of interest" description="Disordered" evidence="2">
    <location>
        <begin position="526"/>
        <end position="641"/>
    </location>
</feature>
<dbReference type="GO" id="GO:0016020">
    <property type="term" value="C:membrane"/>
    <property type="evidence" value="ECO:0007669"/>
    <property type="project" value="GOC"/>
</dbReference>
<feature type="region of interest" description="Disordered" evidence="2">
    <location>
        <begin position="302"/>
        <end position="358"/>
    </location>
</feature>
<name>A0A0D1XNW1_EXOME</name>
<keyword evidence="5" id="KW-1185">Reference proteome</keyword>
<dbReference type="GeneID" id="27325011"/>
<feature type="compositionally biased region" description="Basic and acidic residues" evidence="2">
    <location>
        <begin position="526"/>
        <end position="535"/>
    </location>
</feature>